<dbReference type="OrthoDB" id="1260906at2"/>
<accession>A0A2D2DMI0</accession>
<proteinExistence type="predicted"/>
<dbReference type="EMBL" id="CP024608">
    <property type="protein sequence ID" value="ATQ76179.1"/>
    <property type="molecule type" value="Genomic_DNA"/>
</dbReference>
<dbReference type="AlphaFoldDB" id="A0A2D2DMI0"/>
<gene>
    <name evidence="1" type="ORF">CR152_17800</name>
</gene>
<reference evidence="1" key="1">
    <citation type="submission" date="2017-10" db="EMBL/GenBank/DDBJ databases">
        <title>Massilia psychrophilum sp. nov., a novel purple-pigmented bacterium isolated from Tianshan glacier, Xinjiang Municipality, China.</title>
        <authorList>
            <person name="Wang H."/>
        </authorList>
    </citation>
    <scope>NUCLEOTIDE SEQUENCE [LARGE SCALE GENOMIC DNA]</scope>
    <source>
        <strain evidence="1">B2</strain>
    </source>
</reference>
<protein>
    <submittedName>
        <fullName evidence="1">Uncharacterized protein</fullName>
    </submittedName>
</protein>
<name>A0A2D2DMI0_9BURK</name>
<dbReference type="Proteomes" id="UP000229897">
    <property type="component" value="Chromosome"/>
</dbReference>
<dbReference type="KEGG" id="mass:CR152_17800"/>
<dbReference type="RefSeq" id="WP_099876610.1">
    <property type="nucleotide sequence ID" value="NZ_CP024608.1"/>
</dbReference>
<organism evidence="1 2">
    <name type="scientific">Massilia violaceinigra</name>
    <dbReference type="NCBI Taxonomy" id="2045208"/>
    <lineage>
        <taxon>Bacteria</taxon>
        <taxon>Pseudomonadati</taxon>
        <taxon>Pseudomonadota</taxon>
        <taxon>Betaproteobacteria</taxon>
        <taxon>Burkholderiales</taxon>
        <taxon>Oxalobacteraceae</taxon>
        <taxon>Telluria group</taxon>
        <taxon>Massilia</taxon>
    </lineage>
</organism>
<evidence type="ECO:0000313" key="2">
    <source>
        <dbReference type="Proteomes" id="UP000229897"/>
    </source>
</evidence>
<sequence length="102" mass="11316">MARDTWAYRDVAVESYEDARTGALRIRPMAGQAFAPSLRVQCARALVDRALHPAGTRFLLSAKLTDRLGGTPFLYAWHGDPVVVLSAAQAKKFLAEFRRGRI</sequence>
<keyword evidence="2" id="KW-1185">Reference proteome</keyword>
<evidence type="ECO:0000313" key="1">
    <source>
        <dbReference type="EMBL" id="ATQ76179.1"/>
    </source>
</evidence>